<evidence type="ECO:0000313" key="2">
    <source>
        <dbReference type="EMBL" id="MXU82590.1"/>
    </source>
</evidence>
<dbReference type="AlphaFoldDB" id="A0A6B0U1H3"/>
<proteinExistence type="predicted"/>
<organism evidence="2">
    <name type="scientific">Ixodes ricinus</name>
    <name type="common">Common tick</name>
    <name type="synonym">Acarus ricinus</name>
    <dbReference type="NCBI Taxonomy" id="34613"/>
    <lineage>
        <taxon>Eukaryota</taxon>
        <taxon>Metazoa</taxon>
        <taxon>Ecdysozoa</taxon>
        <taxon>Arthropoda</taxon>
        <taxon>Chelicerata</taxon>
        <taxon>Arachnida</taxon>
        <taxon>Acari</taxon>
        <taxon>Parasitiformes</taxon>
        <taxon>Ixodida</taxon>
        <taxon>Ixodoidea</taxon>
        <taxon>Ixodidae</taxon>
        <taxon>Ixodinae</taxon>
        <taxon>Ixodes</taxon>
    </lineage>
</organism>
<name>A0A6B0U1H3_IXORI</name>
<reference evidence="2" key="1">
    <citation type="submission" date="2019-12" db="EMBL/GenBank/DDBJ databases">
        <title>An insight into the sialome of adult female Ixodes ricinus ticks feeding for 6 days.</title>
        <authorList>
            <person name="Perner J."/>
            <person name="Ribeiro J.M.C."/>
        </authorList>
    </citation>
    <scope>NUCLEOTIDE SEQUENCE</scope>
    <source>
        <strain evidence="2">Semi-engorged</strain>
        <tissue evidence="2">Salivary glands</tissue>
    </source>
</reference>
<sequence length="69" mass="7866">MRPTGTVFQTRRESSRFATQLKGARSEREDSKRREVRLFHSVLRVRQVGKKKLQVGPGATCDPPHSGIF</sequence>
<accession>A0A6B0U1H3</accession>
<dbReference type="EMBL" id="GIFC01000507">
    <property type="protein sequence ID" value="MXU82590.1"/>
    <property type="molecule type" value="Transcribed_RNA"/>
</dbReference>
<feature type="region of interest" description="Disordered" evidence="1">
    <location>
        <begin position="1"/>
        <end position="29"/>
    </location>
</feature>
<protein>
    <submittedName>
        <fullName evidence="2">Uncharacterized protein</fullName>
    </submittedName>
</protein>
<evidence type="ECO:0000256" key="1">
    <source>
        <dbReference type="SAM" id="MobiDB-lite"/>
    </source>
</evidence>